<keyword evidence="8" id="KW-0732">Signal</keyword>
<accession>A0A8K0VXV1</accession>
<comment type="similarity">
    <text evidence="7">Belongs to the chloroperoxidase family.</text>
</comment>
<dbReference type="InterPro" id="IPR036851">
    <property type="entry name" value="Chloroperoxidase-like_sf"/>
</dbReference>
<keyword evidence="3" id="KW-0349">Heme</keyword>
<organism evidence="10 11">
    <name type="scientific">Paraphoma chrysanthemicola</name>
    <dbReference type="NCBI Taxonomy" id="798071"/>
    <lineage>
        <taxon>Eukaryota</taxon>
        <taxon>Fungi</taxon>
        <taxon>Dikarya</taxon>
        <taxon>Ascomycota</taxon>
        <taxon>Pezizomycotina</taxon>
        <taxon>Dothideomycetes</taxon>
        <taxon>Pleosporomycetidae</taxon>
        <taxon>Pleosporales</taxon>
        <taxon>Pleosporineae</taxon>
        <taxon>Phaeosphaeriaceae</taxon>
        <taxon>Paraphoma</taxon>
    </lineage>
</organism>
<keyword evidence="2 10" id="KW-0575">Peroxidase</keyword>
<dbReference type="PANTHER" id="PTHR33577">
    <property type="entry name" value="STERIGMATOCYSTIN BIOSYNTHESIS PEROXIDASE STCC-RELATED"/>
    <property type="match status" value="1"/>
</dbReference>
<evidence type="ECO:0000313" key="11">
    <source>
        <dbReference type="Proteomes" id="UP000813461"/>
    </source>
</evidence>
<proteinExistence type="inferred from homology"/>
<evidence type="ECO:0000256" key="5">
    <source>
        <dbReference type="ARBA" id="ARBA00023002"/>
    </source>
</evidence>
<comment type="caution">
    <text evidence="10">The sequence shown here is derived from an EMBL/GenBank/DDBJ whole genome shotgun (WGS) entry which is preliminary data.</text>
</comment>
<feature type="chain" id="PRO_5035450052" evidence="8">
    <location>
        <begin position="20"/>
        <end position="222"/>
    </location>
</feature>
<feature type="signal peptide" evidence="8">
    <location>
        <begin position="1"/>
        <end position="19"/>
    </location>
</feature>
<keyword evidence="4" id="KW-0479">Metal-binding</keyword>
<dbReference type="AlphaFoldDB" id="A0A8K0VXV1"/>
<evidence type="ECO:0000256" key="4">
    <source>
        <dbReference type="ARBA" id="ARBA00022723"/>
    </source>
</evidence>
<dbReference type="SUPFAM" id="SSF47571">
    <property type="entry name" value="Cloroperoxidase"/>
    <property type="match status" value="1"/>
</dbReference>
<evidence type="ECO:0000256" key="2">
    <source>
        <dbReference type="ARBA" id="ARBA00022559"/>
    </source>
</evidence>
<evidence type="ECO:0000256" key="8">
    <source>
        <dbReference type="SAM" id="SignalP"/>
    </source>
</evidence>
<dbReference type="GO" id="GO:0046872">
    <property type="term" value="F:metal ion binding"/>
    <property type="evidence" value="ECO:0007669"/>
    <property type="project" value="UniProtKB-KW"/>
</dbReference>
<reference evidence="10" key="1">
    <citation type="journal article" date="2021" name="Nat. Commun.">
        <title>Genetic determinants of endophytism in the Arabidopsis root mycobiome.</title>
        <authorList>
            <person name="Mesny F."/>
            <person name="Miyauchi S."/>
            <person name="Thiergart T."/>
            <person name="Pickel B."/>
            <person name="Atanasova L."/>
            <person name="Karlsson M."/>
            <person name="Huettel B."/>
            <person name="Barry K.W."/>
            <person name="Haridas S."/>
            <person name="Chen C."/>
            <person name="Bauer D."/>
            <person name="Andreopoulos W."/>
            <person name="Pangilinan J."/>
            <person name="LaButti K."/>
            <person name="Riley R."/>
            <person name="Lipzen A."/>
            <person name="Clum A."/>
            <person name="Drula E."/>
            <person name="Henrissat B."/>
            <person name="Kohler A."/>
            <person name="Grigoriev I.V."/>
            <person name="Martin F.M."/>
            <person name="Hacquard S."/>
        </authorList>
    </citation>
    <scope>NUCLEOTIDE SEQUENCE</scope>
    <source>
        <strain evidence="10">MPI-SDFR-AT-0120</strain>
    </source>
</reference>
<evidence type="ECO:0000259" key="9">
    <source>
        <dbReference type="PROSITE" id="PS51405"/>
    </source>
</evidence>
<keyword evidence="5" id="KW-0560">Oxidoreductase</keyword>
<dbReference type="EMBL" id="JAGMVJ010000010">
    <property type="protein sequence ID" value="KAH7087099.1"/>
    <property type="molecule type" value="Genomic_DNA"/>
</dbReference>
<dbReference type="PANTHER" id="PTHR33577:SF9">
    <property type="entry name" value="PEROXIDASE STCC"/>
    <property type="match status" value="1"/>
</dbReference>
<dbReference type="InterPro" id="IPR000028">
    <property type="entry name" value="Chloroperoxidase"/>
</dbReference>
<evidence type="ECO:0000256" key="6">
    <source>
        <dbReference type="ARBA" id="ARBA00023004"/>
    </source>
</evidence>
<evidence type="ECO:0000256" key="1">
    <source>
        <dbReference type="ARBA" id="ARBA00001970"/>
    </source>
</evidence>
<dbReference type="Proteomes" id="UP000813461">
    <property type="component" value="Unassembled WGS sequence"/>
</dbReference>
<dbReference type="GO" id="GO:0004601">
    <property type="term" value="F:peroxidase activity"/>
    <property type="evidence" value="ECO:0007669"/>
    <property type="project" value="UniProtKB-KW"/>
</dbReference>
<sequence>MVLLQSLISVLGLCALAMAQVDFRNWERPGPGDIRGPCPAMNSLANHHILPHDGKNLTVPVIADALGKAFNLSLEMGTIVASIGLATAPDPSLGFFNLNHLNKHNAFEHDASLSRVDYYFSGDEGIAKFDNETFNRWFSHFDGLTYIDIDIAAKARYAMVQYSRAHTPGLTYEEQHQITICAETIKFFKTMINSTGKCRRDFLKILFATLTNLLQIRSRCIE</sequence>
<protein>
    <submittedName>
        <fullName evidence="10">Peroxidase, family 2-domain-containing protein</fullName>
    </submittedName>
</protein>
<dbReference type="Gene3D" id="1.10.489.10">
    <property type="entry name" value="Chloroperoxidase-like"/>
    <property type="match status" value="1"/>
</dbReference>
<gene>
    <name evidence="10" type="ORF">FB567DRAFT_59329</name>
</gene>
<keyword evidence="6" id="KW-0408">Iron</keyword>
<name>A0A8K0VXV1_9PLEO</name>
<comment type="cofactor">
    <cofactor evidence="1">
        <name>heme b</name>
        <dbReference type="ChEBI" id="CHEBI:60344"/>
    </cofactor>
</comment>
<feature type="domain" description="Heme haloperoxidase family profile" evidence="9">
    <location>
        <begin position="22"/>
        <end position="222"/>
    </location>
</feature>
<keyword evidence="11" id="KW-1185">Reference proteome</keyword>
<dbReference type="Pfam" id="PF01328">
    <property type="entry name" value="Peroxidase_2"/>
    <property type="match status" value="1"/>
</dbReference>
<dbReference type="PROSITE" id="PS51405">
    <property type="entry name" value="HEME_HALOPEROXIDASE"/>
    <property type="match status" value="1"/>
</dbReference>
<evidence type="ECO:0000256" key="7">
    <source>
        <dbReference type="ARBA" id="ARBA00025795"/>
    </source>
</evidence>
<dbReference type="OrthoDB" id="407298at2759"/>
<evidence type="ECO:0000256" key="3">
    <source>
        <dbReference type="ARBA" id="ARBA00022617"/>
    </source>
</evidence>
<evidence type="ECO:0000313" key="10">
    <source>
        <dbReference type="EMBL" id="KAH7087099.1"/>
    </source>
</evidence>